<keyword evidence="4" id="KW-1185">Reference proteome</keyword>
<proteinExistence type="predicted"/>
<organism evidence="3 4">
    <name type="scientific">Phialemonium atrogriseum</name>
    <dbReference type="NCBI Taxonomy" id="1093897"/>
    <lineage>
        <taxon>Eukaryota</taxon>
        <taxon>Fungi</taxon>
        <taxon>Dikarya</taxon>
        <taxon>Ascomycota</taxon>
        <taxon>Pezizomycotina</taxon>
        <taxon>Sordariomycetes</taxon>
        <taxon>Sordariomycetidae</taxon>
        <taxon>Cephalothecales</taxon>
        <taxon>Cephalothecaceae</taxon>
        <taxon>Phialemonium</taxon>
    </lineage>
</organism>
<name>A0AAJ0FKP5_9PEZI</name>
<dbReference type="PANTHER" id="PTHR28199:SF1">
    <property type="entry name" value="PROCESSING OF GAS1 AND ALP PROTEIN 2"/>
    <property type="match status" value="1"/>
</dbReference>
<dbReference type="RefSeq" id="XP_060280508.1">
    <property type="nucleotide sequence ID" value="XM_060424870.1"/>
</dbReference>
<gene>
    <name evidence="3" type="ORF">QBC33DRAFT_457835</name>
</gene>
<dbReference type="EMBL" id="MU839021">
    <property type="protein sequence ID" value="KAK1764295.1"/>
    <property type="molecule type" value="Genomic_DNA"/>
</dbReference>
<comment type="caution">
    <text evidence="3">The sequence shown here is derived from an EMBL/GenBank/DDBJ whole genome shotgun (WGS) entry which is preliminary data.</text>
</comment>
<feature type="compositionally biased region" description="Acidic residues" evidence="1">
    <location>
        <begin position="144"/>
        <end position="158"/>
    </location>
</feature>
<dbReference type="InterPro" id="IPR011431">
    <property type="entry name" value="Trafficking_Pga2"/>
</dbReference>
<keyword evidence="2" id="KW-0812">Transmembrane</keyword>
<protein>
    <submittedName>
        <fullName evidence="3">DUF1531-domain-containing protein</fullName>
    </submittedName>
</protein>
<dbReference type="PANTHER" id="PTHR28199">
    <property type="entry name" value="PROCESSING OF GAS1 AND ALP PROTEIN 2"/>
    <property type="match status" value="1"/>
</dbReference>
<reference evidence="3" key="1">
    <citation type="submission" date="2023-06" db="EMBL/GenBank/DDBJ databases">
        <title>Genome-scale phylogeny and comparative genomics of the fungal order Sordariales.</title>
        <authorList>
            <consortium name="Lawrence Berkeley National Laboratory"/>
            <person name="Hensen N."/>
            <person name="Bonometti L."/>
            <person name="Westerberg I."/>
            <person name="Brannstrom I.O."/>
            <person name="Guillou S."/>
            <person name="Cros-Aarteil S."/>
            <person name="Calhoun S."/>
            <person name="Haridas S."/>
            <person name="Kuo A."/>
            <person name="Mondo S."/>
            <person name="Pangilinan J."/>
            <person name="Riley R."/>
            <person name="Labutti K."/>
            <person name="Andreopoulos B."/>
            <person name="Lipzen A."/>
            <person name="Chen C."/>
            <person name="Yanf M."/>
            <person name="Daum C."/>
            <person name="Ng V."/>
            <person name="Clum A."/>
            <person name="Steindorff A."/>
            <person name="Ohm R."/>
            <person name="Martin F."/>
            <person name="Silar P."/>
            <person name="Natvig D."/>
            <person name="Lalanne C."/>
            <person name="Gautier V."/>
            <person name="Ament-Velasquez S.L."/>
            <person name="Kruys A."/>
            <person name="Hutchinson M.I."/>
            <person name="Powell A.J."/>
            <person name="Barry K."/>
            <person name="Miller A.N."/>
            <person name="Grigoriev I.V."/>
            <person name="Debuchy R."/>
            <person name="Gladieux P."/>
            <person name="Thoren M.H."/>
            <person name="Johannesson H."/>
        </authorList>
    </citation>
    <scope>NUCLEOTIDE SEQUENCE</scope>
    <source>
        <strain evidence="3">8032-3</strain>
    </source>
</reference>
<evidence type="ECO:0000313" key="3">
    <source>
        <dbReference type="EMBL" id="KAK1764295.1"/>
    </source>
</evidence>
<dbReference type="Proteomes" id="UP001244011">
    <property type="component" value="Unassembled WGS sequence"/>
</dbReference>
<feature type="compositionally biased region" description="Acidic residues" evidence="1">
    <location>
        <begin position="89"/>
        <end position="102"/>
    </location>
</feature>
<sequence length="158" mass="17744">MASPLDGLTNLLATAGKRFTTNIQSTFSNLTPEKWIRLVIIVGAYMLLRPFLMKLGEKLQMRAHGKDSEEDTTAKAAISPNQLRGQVEIPEDSSDEDDDEEEGGARGLGGRTSGADWGKKARRRQRAVIRKLLEAEERKLQESKEEEEDKDIEEFLVQ</sequence>
<keyword evidence="2" id="KW-1133">Transmembrane helix</keyword>
<evidence type="ECO:0000256" key="2">
    <source>
        <dbReference type="SAM" id="Phobius"/>
    </source>
</evidence>
<keyword evidence="2" id="KW-0472">Membrane</keyword>
<dbReference type="Pfam" id="PF07543">
    <property type="entry name" value="PGA2"/>
    <property type="match status" value="1"/>
</dbReference>
<evidence type="ECO:0000313" key="4">
    <source>
        <dbReference type="Proteomes" id="UP001244011"/>
    </source>
</evidence>
<feature type="transmembrane region" description="Helical" evidence="2">
    <location>
        <begin position="35"/>
        <end position="52"/>
    </location>
</feature>
<feature type="region of interest" description="Disordered" evidence="1">
    <location>
        <begin position="138"/>
        <end position="158"/>
    </location>
</feature>
<accession>A0AAJ0FKP5</accession>
<dbReference type="PIRSF" id="PIRSF022909">
    <property type="entry name" value="UCP022909"/>
    <property type="match status" value="1"/>
</dbReference>
<dbReference type="GO" id="GO:0015031">
    <property type="term" value="P:protein transport"/>
    <property type="evidence" value="ECO:0007669"/>
    <property type="project" value="TreeGrafter"/>
</dbReference>
<dbReference type="AlphaFoldDB" id="A0AAJ0FKP5"/>
<feature type="region of interest" description="Disordered" evidence="1">
    <location>
        <begin position="64"/>
        <end position="123"/>
    </location>
</feature>
<dbReference type="GeneID" id="85308057"/>
<evidence type="ECO:0000256" key="1">
    <source>
        <dbReference type="SAM" id="MobiDB-lite"/>
    </source>
</evidence>